<feature type="compositionally biased region" description="Polar residues" evidence="6">
    <location>
        <begin position="686"/>
        <end position="699"/>
    </location>
</feature>
<evidence type="ECO:0000256" key="2">
    <source>
        <dbReference type="ARBA" id="ARBA00022553"/>
    </source>
</evidence>
<dbReference type="SUPFAM" id="SSF54001">
    <property type="entry name" value="Cysteine proteinases"/>
    <property type="match status" value="1"/>
</dbReference>
<dbReference type="GO" id="GO:0005737">
    <property type="term" value="C:cytoplasm"/>
    <property type="evidence" value="ECO:0007669"/>
    <property type="project" value="TreeGrafter"/>
</dbReference>
<dbReference type="GO" id="GO:0016926">
    <property type="term" value="P:protein desumoylation"/>
    <property type="evidence" value="ECO:0007669"/>
    <property type="project" value="TreeGrafter"/>
</dbReference>
<feature type="region of interest" description="Disordered" evidence="6">
    <location>
        <begin position="1"/>
        <end position="66"/>
    </location>
</feature>
<feature type="compositionally biased region" description="Polar residues" evidence="6">
    <location>
        <begin position="715"/>
        <end position="740"/>
    </location>
</feature>
<evidence type="ECO:0000256" key="1">
    <source>
        <dbReference type="ARBA" id="ARBA00005234"/>
    </source>
</evidence>
<dbReference type="Gene3D" id="3.40.395.10">
    <property type="entry name" value="Adenoviral Proteinase, Chain A"/>
    <property type="match status" value="1"/>
</dbReference>
<protein>
    <recommendedName>
        <fullName evidence="7">Ubiquitin-like protease family profile domain-containing protein</fullName>
    </recommendedName>
</protein>
<dbReference type="InterPro" id="IPR051947">
    <property type="entry name" value="Sentrin-specific_protease"/>
</dbReference>
<dbReference type="Pfam" id="PF25424">
    <property type="entry name" value="PH_35"/>
    <property type="match status" value="1"/>
</dbReference>
<dbReference type="GO" id="GO:0006508">
    <property type="term" value="P:proteolysis"/>
    <property type="evidence" value="ECO:0007669"/>
    <property type="project" value="UniProtKB-KW"/>
</dbReference>
<proteinExistence type="inferred from homology"/>
<feature type="domain" description="Ubiquitin-like protease family profile" evidence="7">
    <location>
        <begin position="324"/>
        <end position="591"/>
    </location>
</feature>
<name>A0AAN7CZ41_9PEZI</name>
<evidence type="ECO:0000313" key="9">
    <source>
        <dbReference type="Proteomes" id="UP001303647"/>
    </source>
</evidence>
<evidence type="ECO:0000259" key="7">
    <source>
        <dbReference type="PROSITE" id="PS50600"/>
    </source>
</evidence>
<feature type="region of interest" description="Disordered" evidence="6">
    <location>
        <begin position="628"/>
        <end position="808"/>
    </location>
</feature>
<feature type="compositionally biased region" description="Low complexity" evidence="6">
    <location>
        <begin position="276"/>
        <end position="288"/>
    </location>
</feature>
<keyword evidence="9" id="KW-1185">Reference proteome</keyword>
<dbReference type="InterPro" id="IPR038765">
    <property type="entry name" value="Papain-like_cys_pep_sf"/>
</dbReference>
<keyword evidence="4" id="KW-0833">Ubl conjugation pathway</keyword>
<dbReference type="AlphaFoldDB" id="A0AAN7CZ41"/>
<dbReference type="Pfam" id="PF02902">
    <property type="entry name" value="Peptidase_C48"/>
    <property type="match status" value="1"/>
</dbReference>
<dbReference type="InterPro" id="IPR057501">
    <property type="entry name" value="DeUb_enz_PH"/>
</dbReference>
<dbReference type="PANTHER" id="PTHR46896:SF3">
    <property type="entry name" value="FI06413P-RELATED"/>
    <property type="match status" value="1"/>
</dbReference>
<evidence type="ECO:0000256" key="3">
    <source>
        <dbReference type="ARBA" id="ARBA00022670"/>
    </source>
</evidence>
<dbReference type="GO" id="GO:0005634">
    <property type="term" value="C:nucleus"/>
    <property type="evidence" value="ECO:0007669"/>
    <property type="project" value="TreeGrafter"/>
</dbReference>
<dbReference type="GO" id="GO:0070139">
    <property type="term" value="F:SUMO-specific endopeptidase activity"/>
    <property type="evidence" value="ECO:0007669"/>
    <property type="project" value="TreeGrafter"/>
</dbReference>
<evidence type="ECO:0000256" key="5">
    <source>
        <dbReference type="ARBA" id="ARBA00022801"/>
    </source>
</evidence>
<gene>
    <name evidence="8" type="ORF">C7999DRAFT_11215</name>
</gene>
<feature type="region of interest" description="Disordered" evidence="6">
    <location>
        <begin position="431"/>
        <end position="454"/>
    </location>
</feature>
<organism evidence="8 9">
    <name type="scientific">Corynascus novoguineensis</name>
    <dbReference type="NCBI Taxonomy" id="1126955"/>
    <lineage>
        <taxon>Eukaryota</taxon>
        <taxon>Fungi</taxon>
        <taxon>Dikarya</taxon>
        <taxon>Ascomycota</taxon>
        <taxon>Pezizomycotina</taxon>
        <taxon>Sordariomycetes</taxon>
        <taxon>Sordariomycetidae</taxon>
        <taxon>Sordariales</taxon>
        <taxon>Chaetomiaceae</taxon>
        <taxon>Corynascus</taxon>
    </lineage>
</organism>
<feature type="compositionally biased region" description="Basic and acidic residues" evidence="6">
    <location>
        <begin position="675"/>
        <end position="685"/>
    </location>
</feature>
<feature type="compositionally biased region" description="Polar residues" evidence="6">
    <location>
        <begin position="753"/>
        <end position="765"/>
    </location>
</feature>
<accession>A0AAN7CZ41</accession>
<dbReference type="InterPro" id="IPR003653">
    <property type="entry name" value="Peptidase_C48_C"/>
</dbReference>
<feature type="region of interest" description="Disordered" evidence="6">
    <location>
        <begin position="194"/>
        <end position="291"/>
    </location>
</feature>
<sequence>MMRPRKRFHDESADGPDELTEVTNGEQTLRAKTGQTTGGSPKVGAPSLSRKGDIKQTNWARRTDDDTASAGVRIQAAVCEPNLRYNFMDEQPCFLRPTGTELRVFTQEGNEAEPCDWLKVTKRTKSLVYHPESNLVKINQATDPSASIGRLMLLKFRSNTDASWVAKWARDSLGAKVVQEQDSHKLHSTWDTTNHKIGVAGSQPSTKRLSDEVSVLQPRATDRSPKANVARSVGALTSPPTSARTNQSVRHQMQISSQSPVTPRPQNDLSGGPAASGSRLLRSGRSTRQVQRLESPFVPGVRRWSVENTDWAKDWETPLIVRRTTVDKEDIPRLDEGECLNDNLIGYGLRYLFDKHERKAKDLHQRVYLHNSFFYEKLKGSRGSINYDGVKNWTAKVDLLAYDYIVVPVNEHYHWWVAIICNPGKLDPDSRELPAKTQVSINEHESTNGRVVSDMEMTDVMETRPSRSSEVLSTGKIDLVKSDIVDLIDDDKHPGTGHEPASTGRQTRKPRSGPKPLDPRDPRIITLDSLGGTHPQAIGHLKKYLLAEFEHKRHKVITETPPNLGMRARNIPEQNNLCDCGVYLLGYIQQFVENPDKFIELLLRKEKPNWDFDPSDLRQRWRAAIFAEKRGQRRKPSVPPGKRDSSTVESTPRQSRAPSCHTSRETSEINGVSDGKCEAEGKSSERPSSSTKATESPTKPITLDADDSGYEPRQPSRTSDEQPQGPESMSSVSSQATSYDNGDVLQSIEQDEPQFSAQIPPSTAGSADDVVAVAEVRPKDVLPSPRRPQRANNSTPAKGRHRAVQDRPPYTLSHFAAELSPDLEPVVEKAEVVRKPDSIDLTHHD</sequence>
<dbReference type="Proteomes" id="UP001303647">
    <property type="component" value="Unassembled WGS sequence"/>
</dbReference>
<evidence type="ECO:0000313" key="8">
    <source>
        <dbReference type="EMBL" id="KAK4251054.1"/>
    </source>
</evidence>
<comment type="caution">
    <text evidence="8">The sequence shown here is derived from an EMBL/GenBank/DDBJ whole genome shotgun (WGS) entry which is preliminary data.</text>
</comment>
<keyword evidence="3" id="KW-0645">Protease</keyword>
<reference evidence="8" key="1">
    <citation type="journal article" date="2023" name="Mol. Phylogenet. Evol.">
        <title>Genome-scale phylogeny and comparative genomics of the fungal order Sordariales.</title>
        <authorList>
            <person name="Hensen N."/>
            <person name="Bonometti L."/>
            <person name="Westerberg I."/>
            <person name="Brannstrom I.O."/>
            <person name="Guillou S."/>
            <person name="Cros-Aarteil S."/>
            <person name="Calhoun S."/>
            <person name="Haridas S."/>
            <person name="Kuo A."/>
            <person name="Mondo S."/>
            <person name="Pangilinan J."/>
            <person name="Riley R."/>
            <person name="LaButti K."/>
            <person name="Andreopoulos B."/>
            <person name="Lipzen A."/>
            <person name="Chen C."/>
            <person name="Yan M."/>
            <person name="Daum C."/>
            <person name="Ng V."/>
            <person name="Clum A."/>
            <person name="Steindorff A."/>
            <person name="Ohm R.A."/>
            <person name="Martin F."/>
            <person name="Silar P."/>
            <person name="Natvig D.O."/>
            <person name="Lalanne C."/>
            <person name="Gautier V."/>
            <person name="Ament-Velasquez S.L."/>
            <person name="Kruys A."/>
            <person name="Hutchinson M.I."/>
            <person name="Powell A.J."/>
            <person name="Barry K."/>
            <person name="Miller A.N."/>
            <person name="Grigoriev I.V."/>
            <person name="Debuchy R."/>
            <person name="Gladieux P."/>
            <person name="Hiltunen Thoren M."/>
            <person name="Johannesson H."/>
        </authorList>
    </citation>
    <scope>NUCLEOTIDE SEQUENCE</scope>
    <source>
        <strain evidence="8">CBS 359.72</strain>
    </source>
</reference>
<feature type="compositionally biased region" description="Polar residues" evidence="6">
    <location>
        <begin position="647"/>
        <end position="661"/>
    </location>
</feature>
<dbReference type="EMBL" id="MU857608">
    <property type="protein sequence ID" value="KAK4251054.1"/>
    <property type="molecule type" value="Genomic_DNA"/>
</dbReference>
<evidence type="ECO:0000256" key="4">
    <source>
        <dbReference type="ARBA" id="ARBA00022786"/>
    </source>
</evidence>
<evidence type="ECO:0000256" key="6">
    <source>
        <dbReference type="SAM" id="MobiDB-lite"/>
    </source>
</evidence>
<keyword evidence="5" id="KW-0378">Hydrolase</keyword>
<feature type="region of interest" description="Disordered" evidence="6">
    <location>
        <begin position="488"/>
        <end position="524"/>
    </location>
</feature>
<reference evidence="8" key="2">
    <citation type="submission" date="2023-05" db="EMBL/GenBank/DDBJ databases">
        <authorList>
            <consortium name="Lawrence Berkeley National Laboratory"/>
            <person name="Steindorff A."/>
            <person name="Hensen N."/>
            <person name="Bonometti L."/>
            <person name="Westerberg I."/>
            <person name="Brannstrom I.O."/>
            <person name="Guillou S."/>
            <person name="Cros-Aarteil S."/>
            <person name="Calhoun S."/>
            <person name="Haridas S."/>
            <person name="Kuo A."/>
            <person name="Mondo S."/>
            <person name="Pangilinan J."/>
            <person name="Riley R."/>
            <person name="Labutti K."/>
            <person name="Andreopoulos B."/>
            <person name="Lipzen A."/>
            <person name="Chen C."/>
            <person name="Yanf M."/>
            <person name="Daum C."/>
            <person name="Ng V."/>
            <person name="Clum A."/>
            <person name="Ohm R."/>
            <person name="Martin F."/>
            <person name="Silar P."/>
            <person name="Natvig D."/>
            <person name="Lalanne C."/>
            <person name="Gautier V."/>
            <person name="Ament-Velasquez S.L."/>
            <person name="Kruys A."/>
            <person name="Hutchinson M.I."/>
            <person name="Powell A.J."/>
            <person name="Barry K."/>
            <person name="Miller A.N."/>
            <person name="Grigoriev I.V."/>
            <person name="Debuchy R."/>
            <person name="Gladieux P."/>
            <person name="Thoren M.H."/>
            <person name="Johannesson H."/>
        </authorList>
    </citation>
    <scope>NUCLEOTIDE SEQUENCE</scope>
    <source>
        <strain evidence="8">CBS 359.72</strain>
    </source>
</reference>
<dbReference type="PANTHER" id="PTHR46896">
    <property type="entry name" value="SENTRIN-SPECIFIC PROTEASE"/>
    <property type="match status" value="1"/>
</dbReference>
<feature type="compositionally biased region" description="Polar residues" evidence="6">
    <location>
        <begin position="238"/>
        <end position="269"/>
    </location>
</feature>
<keyword evidence="2" id="KW-0597">Phosphoprotein</keyword>
<comment type="similarity">
    <text evidence="1">Belongs to the peptidase C48 family.</text>
</comment>
<dbReference type="PROSITE" id="PS50600">
    <property type="entry name" value="ULP_PROTEASE"/>
    <property type="match status" value="1"/>
</dbReference>